<protein>
    <submittedName>
        <fullName evidence="2">Phosphoglycerate mutase family protein</fullName>
    </submittedName>
</protein>
<dbReference type="eggNOG" id="COG0406">
    <property type="taxonomic scope" value="Bacteria"/>
</dbReference>
<dbReference type="Gene3D" id="3.40.50.1240">
    <property type="entry name" value="Phosphoglycerate mutase-like"/>
    <property type="match status" value="1"/>
</dbReference>
<sequence length="182" mass="21349">MKKLVLIRHCQAEGRHRDSPLTYHGINQAHRLAEFLEEKDYQIDKVFSSPYMRSLETIRPYSLKTGVKIVVDSRLSERILSSEPVEDWLDAIETSFEDLDYALPGGESSNDALNRVLELIEEIKQDEDDCETVAFVTHGNLLSILLRHFDHSYGFKQWRLLRKPDVFIIEYDQENCQLQHIW</sequence>
<dbReference type="RefSeq" id="WP_015010027.1">
    <property type="nucleotide sequence ID" value="NC_018704.1"/>
</dbReference>
<dbReference type="InterPro" id="IPR029033">
    <property type="entry name" value="His_PPase_superfam"/>
</dbReference>
<dbReference type="PANTHER" id="PTHR48100:SF1">
    <property type="entry name" value="HISTIDINE PHOSPHATASE FAMILY PROTEIN-RELATED"/>
    <property type="match status" value="1"/>
</dbReference>
<dbReference type="PANTHER" id="PTHR48100">
    <property type="entry name" value="BROAD-SPECIFICITY PHOSPHATASE YOR283W-RELATED"/>
    <property type="match status" value="1"/>
</dbReference>
<feature type="binding site" evidence="1">
    <location>
        <position position="53"/>
    </location>
    <ligand>
        <name>substrate</name>
    </ligand>
</feature>
<dbReference type="SMART" id="SM00855">
    <property type="entry name" value="PGAM"/>
    <property type="match status" value="1"/>
</dbReference>
<dbReference type="Proteomes" id="UP000006294">
    <property type="component" value="Chromosome"/>
</dbReference>
<gene>
    <name evidence="2" type="ordered locus">AXY_12910</name>
</gene>
<accession>K0J7H8</accession>
<dbReference type="InterPro" id="IPR050275">
    <property type="entry name" value="PGM_Phosphatase"/>
</dbReference>
<dbReference type="SUPFAM" id="SSF53254">
    <property type="entry name" value="Phosphoglycerate mutase-like"/>
    <property type="match status" value="1"/>
</dbReference>
<keyword evidence="3" id="KW-1185">Reference proteome</keyword>
<proteinExistence type="predicted"/>
<dbReference type="InterPro" id="IPR013078">
    <property type="entry name" value="His_Pase_superF_clade-1"/>
</dbReference>
<dbReference type="GO" id="GO:0016791">
    <property type="term" value="F:phosphatase activity"/>
    <property type="evidence" value="ECO:0007669"/>
    <property type="project" value="TreeGrafter"/>
</dbReference>
<dbReference type="Pfam" id="PF00300">
    <property type="entry name" value="His_Phos_1"/>
    <property type="match status" value="1"/>
</dbReference>
<evidence type="ECO:0000256" key="1">
    <source>
        <dbReference type="PIRSR" id="PIRSR613078-2"/>
    </source>
</evidence>
<dbReference type="STRING" id="698758.AXY_12910"/>
<evidence type="ECO:0000313" key="2">
    <source>
        <dbReference type="EMBL" id="BAM47423.1"/>
    </source>
</evidence>
<dbReference type="KEGG" id="axl:AXY_12910"/>
<organism evidence="2 3">
    <name type="scientific">Amphibacillus xylanus (strain ATCC 51415 / DSM 6626 / JCM 7361 / LMG 17667 / NBRC 15112 / Ep01)</name>
    <dbReference type="NCBI Taxonomy" id="698758"/>
    <lineage>
        <taxon>Bacteria</taxon>
        <taxon>Bacillati</taxon>
        <taxon>Bacillota</taxon>
        <taxon>Bacilli</taxon>
        <taxon>Bacillales</taxon>
        <taxon>Bacillaceae</taxon>
        <taxon>Amphibacillus</taxon>
    </lineage>
</organism>
<dbReference type="OrthoDB" id="512570at2"/>
<dbReference type="CDD" id="cd07067">
    <property type="entry name" value="HP_PGM_like"/>
    <property type="match status" value="1"/>
</dbReference>
<dbReference type="GO" id="GO:0005737">
    <property type="term" value="C:cytoplasm"/>
    <property type="evidence" value="ECO:0007669"/>
    <property type="project" value="TreeGrafter"/>
</dbReference>
<dbReference type="HOGENOM" id="CLU_033323_12_2_9"/>
<dbReference type="EMBL" id="AP012050">
    <property type="protein sequence ID" value="BAM47423.1"/>
    <property type="molecule type" value="Genomic_DNA"/>
</dbReference>
<evidence type="ECO:0000313" key="3">
    <source>
        <dbReference type="Proteomes" id="UP000006294"/>
    </source>
</evidence>
<dbReference type="AlphaFoldDB" id="K0J7H8"/>
<reference evidence="2 3" key="1">
    <citation type="submission" date="2011-01" db="EMBL/GenBank/DDBJ databases">
        <title>Whole genome sequence of Amphibacillus xylinus NBRC 15112.</title>
        <authorList>
            <person name="Nakazawa H."/>
            <person name="Katano Y."/>
            <person name="Nakamura S."/>
            <person name="Sasagawa M."/>
            <person name="Fukada J."/>
            <person name="Arai T."/>
            <person name="Sasakura N."/>
            <person name="Mochizuki D."/>
            <person name="Hosoyama A."/>
            <person name="Harada K."/>
            <person name="Horikawa H."/>
            <person name="Kato Y."/>
            <person name="Harada T."/>
            <person name="Sasaki K."/>
            <person name="Sekiguchi M."/>
            <person name="Hodoyama M."/>
            <person name="Nishiko R."/>
            <person name="Narita H."/>
            <person name="Hanamaki A."/>
            <person name="Hata C."/>
            <person name="Konno Y."/>
            <person name="Niimura Y."/>
            <person name="Yamazaki S."/>
            <person name="Fujita N."/>
        </authorList>
    </citation>
    <scope>NUCLEOTIDE SEQUENCE [LARGE SCALE GENOMIC DNA]</scope>
    <source>
        <strain evidence="3">ATCC 51415 / DSM 6626 / JCM 7361 / LMG 17667 / NBRC 15112 / Ep01</strain>
    </source>
</reference>
<name>K0J7H8_AMPXN</name>